<dbReference type="PANTHER" id="PTHR40267:SF1">
    <property type="entry name" value="BLR3294 PROTEIN"/>
    <property type="match status" value="1"/>
</dbReference>
<dbReference type="PIRSF" id="PIRSF015736">
    <property type="entry name" value="MI"/>
    <property type="match status" value="1"/>
</dbReference>
<organism evidence="1 3">
    <name type="scientific">Orrella dioscoreae</name>
    <dbReference type="NCBI Taxonomy" id="1851544"/>
    <lineage>
        <taxon>Bacteria</taxon>
        <taxon>Pseudomonadati</taxon>
        <taxon>Pseudomonadota</taxon>
        <taxon>Betaproteobacteria</taxon>
        <taxon>Burkholderiales</taxon>
        <taxon>Alcaligenaceae</taxon>
        <taxon>Orrella</taxon>
    </lineage>
</organism>
<evidence type="ECO:0000313" key="3">
    <source>
        <dbReference type="Proteomes" id="UP000078558"/>
    </source>
</evidence>
<dbReference type="InterPro" id="IPR053714">
    <property type="entry name" value="Iso_Racemase_Enz_sf"/>
</dbReference>
<dbReference type="EMBL" id="LT907988">
    <property type="protein sequence ID" value="SOE50141.1"/>
    <property type="molecule type" value="Genomic_DNA"/>
</dbReference>
<evidence type="ECO:0000313" key="1">
    <source>
        <dbReference type="EMBL" id="SBT27305.1"/>
    </source>
</evidence>
<dbReference type="EMBL" id="FLRC01000053">
    <property type="protein sequence ID" value="SBT27305.1"/>
    <property type="molecule type" value="Genomic_DNA"/>
</dbReference>
<dbReference type="Gene3D" id="3.40.50.12500">
    <property type="match status" value="1"/>
</dbReference>
<dbReference type="PANTHER" id="PTHR40267">
    <property type="entry name" value="BLR3294 PROTEIN"/>
    <property type="match status" value="1"/>
</dbReference>
<dbReference type="KEGG" id="odi:ODI_R2533"/>
<evidence type="ECO:0000313" key="2">
    <source>
        <dbReference type="EMBL" id="SOE50141.1"/>
    </source>
</evidence>
<dbReference type="Proteomes" id="UP000078558">
    <property type="component" value="Chromosome I"/>
</dbReference>
<dbReference type="InterPro" id="IPR026286">
    <property type="entry name" value="MaiA/AMDase"/>
</dbReference>
<reference evidence="2 3" key="2">
    <citation type="submission" date="2017-08" db="EMBL/GenBank/DDBJ databases">
        <authorList>
            <person name="de Groot N.N."/>
        </authorList>
    </citation>
    <scope>NUCLEOTIDE SEQUENCE [LARGE SCALE GENOMIC DNA]</scope>
    <source>
        <strain evidence="2">Orrdi1</strain>
    </source>
</reference>
<accession>A0A1C3K7D2</accession>
<gene>
    <name evidence="1" type="ORF">ODI_03892</name>
    <name evidence="2" type="ORF">ODI_R2533</name>
</gene>
<dbReference type="AlphaFoldDB" id="A0A1C3K7D2"/>
<dbReference type="Pfam" id="PF17645">
    <property type="entry name" value="Amdase"/>
    <property type="match status" value="1"/>
</dbReference>
<keyword evidence="3" id="KW-1185">Reference proteome</keyword>
<reference evidence="1 3" key="1">
    <citation type="submission" date="2016-06" db="EMBL/GenBank/DDBJ databases">
        <authorList>
            <person name="Kjaerup R.B."/>
            <person name="Dalgaard T.S."/>
            <person name="Juul-Madsen H.R."/>
        </authorList>
    </citation>
    <scope>NUCLEOTIDE SEQUENCE [LARGE SCALE GENOMIC DNA]</scope>
    <source>
        <strain evidence="1">Orrdi1</strain>
    </source>
</reference>
<protein>
    <submittedName>
        <fullName evidence="1">Arylmalonate decarboxylase</fullName>
    </submittedName>
</protein>
<sequence length="243" mass="26318">MIPKRIGILIPSTNTSVEADFKWVTSKAVTAHSERLAIPDGAMTPAFLDQMNQDLAAKVASVASASMDLIAYACTSGSFYRGPAWDEQVHALVQRTAHLPCVTTSTAVMDAFQALDIQRISVITPYPQWTNDKLAAYYGQQGMDVLGVHGDVRAAAQGHRAINDQDPDEIIQFALDHFDRDAQALFCSCTAWRAAECVTALEAALGVPVITSNQATIWAALRQLDMLHAAQPLGRLFTRSAVC</sequence>
<name>A0A1C3K7D2_9BURK</name>
<dbReference type="OrthoDB" id="483160at2"/>
<proteinExistence type="predicted"/>
<dbReference type="STRING" id="1851544.ODI_03892"/>